<dbReference type="InterPro" id="IPR019933">
    <property type="entry name" value="DivIVA_domain"/>
</dbReference>
<keyword evidence="10" id="KW-1185">Reference proteome</keyword>
<dbReference type="Pfam" id="PF05103">
    <property type="entry name" value="DivIVA"/>
    <property type="match status" value="1"/>
</dbReference>
<evidence type="ECO:0000256" key="5">
    <source>
        <dbReference type="ARBA" id="ARBA00022618"/>
    </source>
</evidence>
<dbReference type="InterPro" id="IPR007793">
    <property type="entry name" value="DivIVA_fam"/>
</dbReference>
<reference evidence="9 10" key="1">
    <citation type="submission" date="2020-03" db="EMBL/GenBank/DDBJ databases">
        <title>WGS of the type strain of Planosporangium spp.</title>
        <authorList>
            <person name="Thawai C."/>
        </authorList>
    </citation>
    <scope>NUCLEOTIDE SEQUENCE [LARGE SCALE GENOMIC DNA]</scope>
    <source>
        <strain evidence="9 10">TBRC 5610</strain>
    </source>
</reference>
<evidence type="ECO:0000256" key="3">
    <source>
        <dbReference type="ARBA" id="ARBA00018787"/>
    </source>
</evidence>
<dbReference type="Proteomes" id="UP000722989">
    <property type="component" value="Unassembled WGS sequence"/>
</dbReference>
<evidence type="ECO:0000256" key="4">
    <source>
        <dbReference type="ARBA" id="ARBA00022490"/>
    </source>
</evidence>
<dbReference type="RefSeq" id="WP_167927931.1">
    <property type="nucleotide sequence ID" value="NZ_JAATVY010000024.1"/>
</dbReference>
<evidence type="ECO:0000256" key="8">
    <source>
        <dbReference type="ARBA" id="ARBA00031737"/>
    </source>
</evidence>
<accession>A0ABX0Y3V4</accession>
<comment type="caution">
    <text evidence="9">The sequence shown here is derived from an EMBL/GenBank/DDBJ whole genome shotgun (WGS) entry which is preliminary data.</text>
</comment>
<evidence type="ECO:0000256" key="1">
    <source>
        <dbReference type="ARBA" id="ARBA00004496"/>
    </source>
</evidence>
<organism evidence="9 10">
    <name type="scientific">Planosporangium thailandense</name>
    <dbReference type="NCBI Taxonomy" id="765197"/>
    <lineage>
        <taxon>Bacteria</taxon>
        <taxon>Bacillati</taxon>
        <taxon>Actinomycetota</taxon>
        <taxon>Actinomycetes</taxon>
        <taxon>Micromonosporales</taxon>
        <taxon>Micromonosporaceae</taxon>
        <taxon>Planosporangium</taxon>
    </lineage>
</organism>
<name>A0ABX0Y3V4_9ACTN</name>
<dbReference type="NCBIfam" id="TIGR03544">
    <property type="entry name" value="DivI1A_domain"/>
    <property type="match status" value="1"/>
</dbReference>
<keyword evidence="6" id="KW-0175">Coiled coil</keyword>
<evidence type="ECO:0000256" key="7">
    <source>
        <dbReference type="ARBA" id="ARBA00023306"/>
    </source>
</evidence>
<dbReference type="EMBL" id="JAATVY010000024">
    <property type="protein sequence ID" value="NJC73033.1"/>
    <property type="molecule type" value="Genomic_DNA"/>
</dbReference>
<proteinExistence type="inferred from homology"/>
<sequence length="232" mass="24724">MSGQTSDHVGAASTARFWRPLSPDQIRQHAFGESGFGRRGYRPDEVDLFIDQVAAEVERWGSAYAAAADEIARLRNYFRDNHIDPEATAARQESTEAITVLTHAQTRADQLIADAQAHAKAIVASARQEADRVRAGAAFIASRDQAERLTALSRSILATVDGATTQLDAASARVRTTTDAFAAELAALTGPWTATSYVGRATASMSPTVAMSQAGTPALVRITAWPPDADPS</sequence>
<protein>
    <recommendedName>
        <fullName evidence="3">Cell wall synthesis protein Wag31</fullName>
    </recommendedName>
    <alternativeName>
        <fullName evidence="8">Antigen 84</fullName>
    </alternativeName>
</protein>
<keyword evidence="4" id="KW-0963">Cytoplasm</keyword>
<evidence type="ECO:0000313" key="9">
    <source>
        <dbReference type="EMBL" id="NJC73033.1"/>
    </source>
</evidence>
<comment type="similarity">
    <text evidence="2">Belongs to the DivIVA family.</text>
</comment>
<comment type="subcellular location">
    <subcellularLocation>
        <location evidence="1">Cytoplasm</location>
    </subcellularLocation>
</comment>
<keyword evidence="5" id="KW-0132">Cell division</keyword>
<evidence type="ECO:0000256" key="6">
    <source>
        <dbReference type="ARBA" id="ARBA00023054"/>
    </source>
</evidence>
<dbReference type="PANTHER" id="PTHR35794:SF2">
    <property type="entry name" value="CELL DIVISION PROTEIN DIVIVA"/>
    <property type="match status" value="1"/>
</dbReference>
<dbReference type="PANTHER" id="PTHR35794">
    <property type="entry name" value="CELL DIVISION PROTEIN DIVIVA"/>
    <property type="match status" value="1"/>
</dbReference>
<evidence type="ECO:0000313" key="10">
    <source>
        <dbReference type="Proteomes" id="UP000722989"/>
    </source>
</evidence>
<keyword evidence="7" id="KW-0131">Cell cycle</keyword>
<dbReference type="Gene3D" id="6.10.250.660">
    <property type="match status" value="1"/>
</dbReference>
<evidence type="ECO:0000256" key="2">
    <source>
        <dbReference type="ARBA" id="ARBA00009008"/>
    </source>
</evidence>
<gene>
    <name evidence="9" type="ORF">HC031_25435</name>
</gene>